<comment type="caution">
    <text evidence="1">The sequence shown here is derived from an EMBL/GenBank/DDBJ whole genome shotgun (WGS) entry which is preliminary data.</text>
</comment>
<dbReference type="SUPFAM" id="SSF52047">
    <property type="entry name" value="RNI-like"/>
    <property type="match status" value="1"/>
</dbReference>
<dbReference type="InterPro" id="IPR047722">
    <property type="entry name" value="STM4015-like"/>
</dbReference>
<protein>
    <submittedName>
        <fullName evidence="1">STM4015 family protein</fullName>
    </submittedName>
</protein>
<keyword evidence="2" id="KW-1185">Reference proteome</keyword>
<dbReference type="EMBL" id="JBEZVE010000010">
    <property type="protein sequence ID" value="MEU3783002.1"/>
    <property type="molecule type" value="Genomic_DNA"/>
</dbReference>
<organism evidence="1 2">
    <name type="scientific">Streptomyces sp. 900129855</name>
    <dbReference type="NCBI Taxonomy" id="3155129"/>
    <lineage>
        <taxon>Bacteria</taxon>
        <taxon>Bacillati</taxon>
        <taxon>Actinomycetota</taxon>
        <taxon>Actinomycetes</taxon>
        <taxon>Kitasatosporales</taxon>
        <taxon>Streptomycetaceae</taxon>
        <taxon>Streptomyces</taxon>
    </lineage>
</organism>
<dbReference type="InterPro" id="IPR032675">
    <property type="entry name" value="LRR_dom_sf"/>
</dbReference>
<evidence type="ECO:0000313" key="1">
    <source>
        <dbReference type="EMBL" id="MEU3783002.1"/>
    </source>
</evidence>
<proteinExistence type="predicted"/>
<reference evidence="1 2" key="1">
    <citation type="submission" date="2024-06" db="EMBL/GenBank/DDBJ databases">
        <title>The Natural Products Discovery Center: Release of the First 8490 Sequenced Strains for Exploring Actinobacteria Biosynthetic Diversity.</title>
        <authorList>
            <person name="Kalkreuter E."/>
            <person name="Kautsar S.A."/>
            <person name="Yang D."/>
            <person name="Bader C.D."/>
            <person name="Teijaro C.N."/>
            <person name="Fluegel L."/>
            <person name="Davis C.M."/>
            <person name="Simpson J.R."/>
            <person name="Lauterbach L."/>
            <person name="Steele A.D."/>
            <person name="Gui C."/>
            <person name="Meng S."/>
            <person name="Li G."/>
            <person name="Viehrig K."/>
            <person name="Ye F."/>
            <person name="Su P."/>
            <person name="Kiefer A.F."/>
            <person name="Nichols A."/>
            <person name="Cepeda A.J."/>
            <person name="Yan W."/>
            <person name="Fan B."/>
            <person name="Jiang Y."/>
            <person name="Adhikari A."/>
            <person name="Zheng C.-J."/>
            <person name="Schuster L."/>
            <person name="Cowan T.M."/>
            <person name="Smanski M.J."/>
            <person name="Chevrette M.G."/>
            <person name="De Carvalho L.P.S."/>
            <person name="Shen B."/>
        </authorList>
    </citation>
    <scope>NUCLEOTIDE SEQUENCE [LARGE SCALE GENOMIC DNA]</scope>
    <source>
        <strain evidence="1 2">NPDC033843</strain>
    </source>
</reference>
<dbReference type="NCBIfam" id="NF038076">
    <property type="entry name" value="fam_STM4015"/>
    <property type="match status" value="1"/>
</dbReference>
<gene>
    <name evidence="1" type="ORF">AB0E89_21025</name>
</gene>
<sequence>MALGHLSELHGLPVFDFPLPGEGPATLPEPGAVAWRLSRRGEGVFEEDYAECWDRFLDTVDPAGVRALVLGAGAYGTEHDAADPGETAARLAAAADRLTGLRALYLADLEFEEAELSWIVQADVSPFLAAYPGLEELAVRGSGGGFSGEPGLEFTPLRHESLRVLRFENGGLPAQVVHGLAASDLPALEHLDLWLGDESYGRSTTVADLAPILDGSRLPALRRLGLQNADIQDEIAAAVASAPVVARLTALHLGLGTLGDAGAEALLSGRPLLHLRELDLHHHYLTDAMMERVRQALEPHGVAVDLSEQEREYAAGGRYVSAGE</sequence>
<evidence type="ECO:0000313" key="2">
    <source>
        <dbReference type="Proteomes" id="UP001550739"/>
    </source>
</evidence>
<name>A0ABV2ZKB7_9ACTN</name>
<accession>A0ABV2ZKB7</accession>
<dbReference type="RefSeq" id="WP_334574432.1">
    <property type="nucleotide sequence ID" value="NZ_JBEZVE010000010.1"/>
</dbReference>
<dbReference type="Gene3D" id="3.80.10.10">
    <property type="entry name" value="Ribonuclease Inhibitor"/>
    <property type="match status" value="1"/>
</dbReference>
<dbReference type="Proteomes" id="UP001550739">
    <property type="component" value="Unassembled WGS sequence"/>
</dbReference>